<gene>
    <name evidence="10" type="ORF">H4W31_007871</name>
</gene>
<evidence type="ECO:0000256" key="4">
    <source>
        <dbReference type="ARBA" id="ARBA00022692"/>
    </source>
</evidence>
<evidence type="ECO:0000256" key="1">
    <source>
        <dbReference type="ARBA" id="ARBA00004651"/>
    </source>
</evidence>
<dbReference type="PANTHER" id="PTHR30043">
    <property type="entry name" value="PHOSPHONATES TRANSPORT SYSTEM PERMEASE PROTEIN"/>
    <property type="match status" value="1"/>
</dbReference>
<dbReference type="Gene3D" id="1.10.3720.10">
    <property type="entry name" value="MetI-like"/>
    <property type="match status" value="1"/>
</dbReference>
<organism evidence="10 11">
    <name type="scientific">Plantactinospora soyae</name>
    <dbReference type="NCBI Taxonomy" id="1544732"/>
    <lineage>
        <taxon>Bacteria</taxon>
        <taxon>Bacillati</taxon>
        <taxon>Actinomycetota</taxon>
        <taxon>Actinomycetes</taxon>
        <taxon>Micromonosporales</taxon>
        <taxon>Micromonosporaceae</taxon>
        <taxon>Plantactinospora</taxon>
    </lineage>
</organism>
<keyword evidence="2 7" id="KW-0813">Transport</keyword>
<evidence type="ECO:0000256" key="5">
    <source>
        <dbReference type="ARBA" id="ARBA00022989"/>
    </source>
</evidence>
<feature type="domain" description="ABC transmembrane type-1" evidence="9">
    <location>
        <begin position="98"/>
        <end position="284"/>
    </location>
</feature>
<feature type="transmembrane region" description="Helical" evidence="7">
    <location>
        <begin position="43"/>
        <end position="68"/>
    </location>
</feature>
<dbReference type="InterPro" id="IPR000515">
    <property type="entry name" value="MetI-like"/>
</dbReference>
<dbReference type="AlphaFoldDB" id="A0A927MIG6"/>
<dbReference type="InterPro" id="IPR005769">
    <property type="entry name" value="PhnE/PtxC"/>
</dbReference>
<name>A0A927MIG6_9ACTN</name>
<dbReference type="PANTHER" id="PTHR30043:SF1">
    <property type="entry name" value="ABC TRANSPORT SYSTEM PERMEASE PROTEIN P69"/>
    <property type="match status" value="1"/>
</dbReference>
<dbReference type="InterPro" id="IPR035906">
    <property type="entry name" value="MetI-like_sf"/>
</dbReference>
<keyword evidence="6 7" id="KW-0472">Membrane</keyword>
<comment type="subcellular location">
    <subcellularLocation>
        <location evidence="1 7">Cell membrane</location>
        <topology evidence="1 7">Multi-pass membrane protein</topology>
    </subcellularLocation>
</comment>
<protein>
    <submittedName>
        <fullName evidence="10">Phosphonate transport system permease protein</fullName>
    </submittedName>
</protein>
<feature type="transmembrane region" description="Helical" evidence="7">
    <location>
        <begin position="108"/>
        <end position="129"/>
    </location>
</feature>
<comment type="caution">
    <text evidence="10">The sequence shown here is derived from an EMBL/GenBank/DDBJ whole genome shotgun (WGS) entry which is preliminary data.</text>
</comment>
<dbReference type="Proteomes" id="UP000649753">
    <property type="component" value="Unassembled WGS sequence"/>
</dbReference>
<keyword evidence="5 7" id="KW-1133">Transmembrane helix</keyword>
<evidence type="ECO:0000256" key="3">
    <source>
        <dbReference type="ARBA" id="ARBA00022475"/>
    </source>
</evidence>
<evidence type="ECO:0000313" key="11">
    <source>
        <dbReference type="Proteomes" id="UP000649753"/>
    </source>
</evidence>
<keyword evidence="4 7" id="KW-0812">Transmembrane</keyword>
<keyword evidence="11" id="KW-1185">Reference proteome</keyword>
<evidence type="ECO:0000259" key="9">
    <source>
        <dbReference type="PROSITE" id="PS50928"/>
    </source>
</evidence>
<proteinExistence type="inferred from homology"/>
<dbReference type="EMBL" id="JADBEB010000001">
    <property type="protein sequence ID" value="MBE1492233.1"/>
    <property type="molecule type" value="Genomic_DNA"/>
</dbReference>
<reference evidence="10" key="1">
    <citation type="submission" date="2020-10" db="EMBL/GenBank/DDBJ databases">
        <title>Sequencing the genomes of 1000 actinobacteria strains.</title>
        <authorList>
            <person name="Klenk H.-P."/>
        </authorList>
    </citation>
    <scope>NUCLEOTIDE SEQUENCE</scope>
    <source>
        <strain evidence="10">DSM 46832</strain>
    </source>
</reference>
<feature type="region of interest" description="Disordered" evidence="8">
    <location>
        <begin position="1"/>
        <end position="23"/>
    </location>
</feature>
<feature type="compositionally biased region" description="Basic and acidic residues" evidence="8">
    <location>
        <begin position="1"/>
        <end position="15"/>
    </location>
</feature>
<dbReference type="PROSITE" id="PS50928">
    <property type="entry name" value="ABC_TM1"/>
    <property type="match status" value="1"/>
</dbReference>
<evidence type="ECO:0000256" key="8">
    <source>
        <dbReference type="SAM" id="MobiDB-lite"/>
    </source>
</evidence>
<accession>A0A927MIG6</accession>
<dbReference type="RefSeq" id="WP_192771172.1">
    <property type="nucleotide sequence ID" value="NZ_JADBEB010000001.1"/>
</dbReference>
<sequence length="304" mass="32034">MRPELETGEPVRETPRPGSGDRQVEWERAVGGRPRAPMRTLRWLTYLGVATLALWSLSATGVGIGQLVEGREGIARLVSGLFPPDLDPALLRRIGTAVLETVQISVSALVLGALLGLPLAVLIAGNVRAPRWLALAARGLGTVLRGVPELLWALLFVAAVGLGPTAGVYAISLHSAGMLAKLCSEQMEAVDPAPVEAVRLTGASRTATALLAIAPQARGTIASQLLYQWECNVRSSVVIGYVGAGGLGQELGVALHLFRYQELATLMAAVLILVLLVDGLSVLVRRRLGVPAALSDDSTRSRWG</sequence>
<dbReference type="Pfam" id="PF00528">
    <property type="entry name" value="BPD_transp_1"/>
    <property type="match status" value="1"/>
</dbReference>
<evidence type="ECO:0000256" key="6">
    <source>
        <dbReference type="ARBA" id="ARBA00023136"/>
    </source>
</evidence>
<evidence type="ECO:0000256" key="2">
    <source>
        <dbReference type="ARBA" id="ARBA00022448"/>
    </source>
</evidence>
<dbReference type="CDD" id="cd06261">
    <property type="entry name" value="TM_PBP2"/>
    <property type="match status" value="1"/>
</dbReference>
<dbReference type="GO" id="GO:0015416">
    <property type="term" value="F:ABC-type phosphonate transporter activity"/>
    <property type="evidence" value="ECO:0007669"/>
    <property type="project" value="InterPro"/>
</dbReference>
<keyword evidence="3" id="KW-1003">Cell membrane</keyword>
<evidence type="ECO:0000256" key="7">
    <source>
        <dbReference type="RuleBase" id="RU363032"/>
    </source>
</evidence>
<dbReference type="SUPFAM" id="SSF161098">
    <property type="entry name" value="MetI-like"/>
    <property type="match status" value="1"/>
</dbReference>
<dbReference type="GO" id="GO:0005886">
    <property type="term" value="C:plasma membrane"/>
    <property type="evidence" value="ECO:0007669"/>
    <property type="project" value="UniProtKB-SubCell"/>
</dbReference>
<dbReference type="NCBIfam" id="TIGR01097">
    <property type="entry name" value="PhnE"/>
    <property type="match status" value="1"/>
</dbReference>
<comment type="similarity">
    <text evidence="7">Belongs to the binding-protein-dependent transport system permease family.</text>
</comment>
<feature type="transmembrane region" description="Helical" evidence="7">
    <location>
        <begin position="150"/>
        <end position="171"/>
    </location>
</feature>
<feature type="transmembrane region" description="Helical" evidence="7">
    <location>
        <begin position="263"/>
        <end position="284"/>
    </location>
</feature>
<evidence type="ECO:0000313" key="10">
    <source>
        <dbReference type="EMBL" id="MBE1492233.1"/>
    </source>
</evidence>